<dbReference type="InterPro" id="IPR027417">
    <property type="entry name" value="P-loop_NTPase"/>
</dbReference>
<dbReference type="InterPro" id="IPR003959">
    <property type="entry name" value="ATPase_AAA_core"/>
</dbReference>
<dbReference type="InterPro" id="IPR050304">
    <property type="entry name" value="MT-severing_AAA_ATPase"/>
</dbReference>
<dbReference type="EMBL" id="JAAIJR010000232">
    <property type="protein sequence ID" value="NEX23546.1"/>
    <property type="molecule type" value="Genomic_DNA"/>
</dbReference>
<dbReference type="PANTHER" id="PTHR23074:SF17">
    <property type="entry name" value="FIDGETIN-LIKE PROTEIN 1"/>
    <property type="match status" value="1"/>
</dbReference>
<accession>A0A6P1E3A9</accession>
<evidence type="ECO:0000313" key="3">
    <source>
        <dbReference type="EMBL" id="NEX23546.1"/>
    </source>
</evidence>
<comment type="caution">
    <text evidence="3">The sequence shown here is derived from an EMBL/GenBank/DDBJ whole genome shotgun (WGS) entry which is preliminary data.</text>
</comment>
<evidence type="ECO:0000259" key="2">
    <source>
        <dbReference type="SMART" id="SM00382"/>
    </source>
</evidence>
<gene>
    <name evidence="3" type="ORF">G3480_25250</name>
</gene>
<evidence type="ECO:0000256" key="1">
    <source>
        <dbReference type="ARBA" id="ARBA00006914"/>
    </source>
</evidence>
<name>A0A6P1E3A9_9GAMM</name>
<dbReference type="RefSeq" id="WP_164656973.1">
    <property type="nucleotide sequence ID" value="NZ_JAAIJR010000232.1"/>
</dbReference>
<dbReference type="CDD" id="cd19481">
    <property type="entry name" value="RecA-like_protease"/>
    <property type="match status" value="1"/>
</dbReference>
<dbReference type="GO" id="GO:0016887">
    <property type="term" value="F:ATP hydrolysis activity"/>
    <property type="evidence" value="ECO:0007669"/>
    <property type="project" value="InterPro"/>
</dbReference>
<dbReference type="PANTHER" id="PTHR23074">
    <property type="entry name" value="AAA DOMAIN-CONTAINING"/>
    <property type="match status" value="1"/>
</dbReference>
<dbReference type="SUPFAM" id="SSF52540">
    <property type="entry name" value="P-loop containing nucleoside triphosphate hydrolases"/>
    <property type="match status" value="1"/>
</dbReference>
<reference evidence="4" key="1">
    <citation type="journal article" date="2020" name="Microbiol. Resour. Announc.">
        <title>Draft Genome Sequences of Thiorhodococcus mannitoliphagus and Thiorhodococcus minor, Purple Sulfur Photosynthetic Bacteria in the Gammaproteobacterial Family Chromatiaceae.</title>
        <authorList>
            <person name="Aviles F.A."/>
            <person name="Meyer T.E."/>
            <person name="Kyndt J.A."/>
        </authorList>
    </citation>
    <scope>NUCLEOTIDE SEQUENCE [LARGE SCALE GENOMIC DNA]</scope>
    <source>
        <strain evidence="4">DSM 18266</strain>
    </source>
</reference>
<dbReference type="SMART" id="SM00382">
    <property type="entry name" value="AAA"/>
    <property type="match status" value="1"/>
</dbReference>
<dbReference type="Pfam" id="PF00004">
    <property type="entry name" value="AAA"/>
    <property type="match status" value="1"/>
</dbReference>
<dbReference type="GO" id="GO:0005524">
    <property type="term" value="F:ATP binding"/>
    <property type="evidence" value="ECO:0007669"/>
    <property type="project" value="InterPro"/>
</dbReference>
<comment type="similarity">
    <text evidence="1">Belongs to the AAA ATPase family.</text>
</comment>
<keyword evidence="4" id="KW-1185">Reference proteome</keyword>
<protein>
    <submittedName>
        <fullName evidence="3">AAA family ATPase</fullName>
    </submittedName>
</protein>
<feature type="domain" description="AAA+ ATPase" evidence="2">
    <location>
        <begin position="113"/>
        <end position="241"/>
    </location>
</feature>
<proteinExistence type="inferred from homology"/>
<evidence type="ECO:0000313" key="4">
    <source>
        <dbReference type="Proteomes" id="UP000471640"/>
    </source>
</evidence>
<organism evidence="3 4">
    <name type="scientific">Thiorhodococcus mannitoliphagus</name>
    <dbReference type="NCBI Taxonomy" id="329406"/>
    <lineage>
        <taxon>Bacteria</taxon>
        <taxon>Pseudomonadati</taxon>
        <taxon>Pseudomonadota</taxon>
        <taxon>Gammaproteobacteria</taxon>
        <taxon>Chromatiales</taxon>
        <taxon>Chromatiaceae</taxon>
        <taxon>Thiorhodococcus</taxon>
    </lineage>
</organism>
<dbReference type="Gene3D" id="3.40.50.300">
    <property type="entry name" value="P-loop containing nucleotide triphosphate hydrolases"/>
    <property type="match status" value="1"/>
</dbReference>
<dbReference type="AlphaFoldDB" id="A0A6P1E3A9"/>
<sequence length="317" mass="34449">MPFVTPPRSVRRQMAERHLGACGLAPDLLDELAADPKLAPAQLGAARRLLDLRPGAAPETTVREGVAALRGLLHGAPAPRRRAPATDFEVAYLNLSGGLSPSALVQALQRQGRGSLCCYGPPGTGKTAFAEVLAEALDRELVAQRASDLLSPYVGETEQNLARLFREMDPTQTVLLLDEVDSLLADRRQAQRSWERTQVNELLQQMEHFPGILVAATNLMSGIDGAALRRFDFKLGFRALTPAQRLALFAREALGDARAPVPPALARHLEGLEHLTPGDFANVCRQRTLLGEDLTPEHFLRRLMAECRLKGGALRAA</sequence>
<dbReference type="Proteomes" id="UP000471640">
    <property type="component" value="Unassembled WGS sequence"/>
</dbReference>
<dbReference type="InterPro" id="IPR003593">
    <property type="entry name" value="AAA+_ATPase"/>
</dbReference>
<reference evidence="3 4" key="2">
    <citation type="submission" date="2020-02" db="EMBL/GenBank/DDBJ databases">
        <title>Genome sequences of Thiorhodococcus mannitoliphagus and Thiorhodococcus minor, purple sulfur photosynthetic bacteria in the gammaproteobacterial family, Chromatiaceae.</title>
        <authorList>
            <person name="Aviles F.A."/>
            <person name="Meyer T.E."/>
            <person name="Kyndt J.A."/>
        </authorList>
    </citation>
    <scope>NUCLEOTIDE SEQUENCE [LARGE SCALE GENOMIC DNA]</scope>
    <source>
        <strain evidence="3 4">DSM 18266</strain>
    </source>
</reference>